<proteinExistence type="predicted"/>
<evidence type="ECO:0000313" key="1">
    <source>
        <dbReference type="EMBL" id="BBO33796.1"/>
    </source>
</evidence>
<gene>
    <name evidence="1" type="ORF">PLANPX_3408</name>
</gene>
<reference evidence="2" key="1">
    <citation type="submission" date="2019-10" db="EMBL/GenBank/DDBJ databases">
        <title>Lacipirellula parvula gen. nov., sp. nov., representing a lineage of planctomycetes widespread in freshwater anoxic habitats, and description of the family Lacipirellulaceae.</title>
        <authorList>
            <person name="Dedysh S.N."/>
            <person name="Kulichevskaya I.S."/>
            <person name="Beletsky A.V."/>
            <person name="Rakitin A.L."/>
            <person name="Mardanov A.V."/>
            <person name="Ivanova A.A."/>
            <person name="Saltykova V.X."/>
            <person name="Rijpstra W.I.C."/>
            <person name="Sinninghe Damste J.S."/>
            <person name="Ravin N.V."/>
        </authorList>
    </citation>
    <scope>NUCLEOTIDE SEQUENCE [LARGE SCALE GENOMIC DNA]</scope>
    <source>
        <strain evidence="2">PX69</strain>
    </source>
</reference>
<protein>
    <submittedName>
        <fullName evidence="1">Uncharacterized protein</fullName>
    </submittedName>
</protein>
<sequence length="49" mass="5268">MSFQRGNIVPALATLRLKLGNFRKMVALVIREQVMASGPGNSGSSTSIY</sequence>
<dbReference type="KEGG" id="lpav:PLANPX_3408"/>
<organism evidence="1 2">
    <name type="scientific">Lacipirellula parvula</name>
    <dbReference type="NCBI Taxonomy" id="2650471"/>
    <lineage>
        <taxon>Bacteria</taxon>
        <taxon>Pseudomonadati</taxon>
        <taxon>Planctomycetota</taxon>
        <taxon>Planctomycetia</taxon>
        <taxon>Pirellulales</taxon>
        <taxon>Lacipirellulaceae</taxon>
        <taxon>Lacipirellula</taxon>
    </lineage>
</organism>
<dbReference type="Proteomes" id="UP000326837">
    <property type="component" value="Chromosome"/>
</dbReference>
<dbReference type="EMBL" id="AP021861">
    <property type="protein sequence ID" value="BBO33796.1"/>
    <property type="molecule type" value="Genomic_DNA"/>
</dbReference>
<dbReference type="AlphaFoldDB" id="A0A5K7XHP3"/>
<accession>A0A5K7XHP3</accession>
<keyword evidence="2" id="KW-1185">Reference proteome</keyword>
<name>A0A5K7XHP3_9BACT</name>
<evidence type="ECO:0000313" key="2">
    <source>
        <dbReference type="Proteomes" id="UP000326837"/>
    </source>
</evidence>